<proteinExistence type="predicted"/>
<sequence length="65" mass="6936">MIEAFLVHPEQDGRPRKAEGDQQPKQPCHGINDDGRPSGGEVVELIKNGVECVVIGGKSGVAKKE</sequence>
<feature type="region of interest" description="Disordered" evidence="1">
    <location>
        <begin position="1"/>
        <end position="39"/>
    </location>
</feature>
<reference evidence="2" key="1">
    <citation type="submission" date="2022-01" db="EMBL/GenBank/DDBJ databases">
        <authorList>
            <person name="Lagorce A."/>
        </authorList>
    </citation>
    <scope>NUCLEOTIDE SEQUENCE</scope>
    <source>
        <strain evidence="2">Th15_F1_A12</strain>
    </source>
</reference>
<feature type="compositionally biased region" description="Basic and acidic residues" evidence="1">
    <location>
        <begin position="9"/>
        <end position="22"/>
    </location>
</feature>
<organism evidence="2 3">
    <name type="scientific">Vibrio jasicida</name>
    <dbReference type="NCBI Taxonomy" id="766224"/>
    <lineage>
        <taxon>Bacteria</taxon>
        <taxon>Pseudomonadati</taxon>
        <taxon>Pseudomonadota</taxon>
        <taxon>Gammaproteobacteria</taxon>
        <taxon>Vibrionales</taxon>
        <taxon>Vibrionaceae</taxon>
        <taxon>Vibrio</taxon>
    </lineage>
</organism>
<evidence type="ECO:0008006" key="4">
    <source>
        <dbReference type="Google" id="ProtNLM"/>
    </source>
</evidence>
<evidence type="ECO:0000313" key="3">
    <source>
        <dbReference type="Proteomes" id="UP001295462"/>
    </source>
</evidence>
<dbReference type="EMBL" id="CAKMUD010000009">
    <property type="protein sequence ID" value="CAH1570145.1"/>
    <property type="molecule type" value="Genomic_DNA"/>
</dbReference>
<gene>
    <name evidence="2" type="ORF">THF1A12_1060004</name>
</gene>
<evidence type="ECO:0000313" key="2">
    <source>
        <dbReference type="EMBL" id="CAH1570145.1"/>
    </source>
</evidence>
<accession>A0AAU9QFD0</accession>
<name>A0AAU9QFD0_9VIBR</name>
<dbReference type="Proteomes" id="UP001295462">
    <property type="component" value="Unassembled WGS sequence"/>
</dbReference>
<dbReference type="AlphaFoldDB" id="A0AAU9QFD0"/>
<evidence type="ECO:0000256" key="1">
    <source>
        <dbReference type="SAM" id="MobiDB-lite"/>
    </source>
</evidence>
<comment type="caution">
    <text evidence="2">The sequence shown here is derived from an EMBL/GenBank/DDBJ whole genome shotgun (WGS) entry which is preliminary data.</text>
</comment>
<protein>
    <recommendedName>
        <fullName evidence="4">Dinitrogenase iron-molybdenum cofactor biosynthesis domain-containing protein</fullName>
    </recommendedName>
</protein>